<dbReference type="GO" id="GO:0004355">
    <property type="term" value="F:glutamate synthase (NADPH) activity"/>
    <property type="evidence" value="ECO:0007669"/>
    <property type="project" value="UniProtKB-EC"/>
</dbReference>
<keyword evidence="5" id="KW-1185">Reference proteome</keyword>
<proteinExistence type="inferred from homology"/>
<dbReference type="InterPro" id="IPR027283">
    <property type="entry name" value="YerD"/>
</dbReference>
<feature type="domain" description="Glutamate synthase" evidence="3">
    <location>
        <begin position="154"/>
        <end position="468"/>
    </location>
</feature>
<dbReference type="RefSeq" id="WP_085893879.1">
    <property type="nucleotide sequence ID" value="NZ_FWFL01000013.1"/>
</dbReference>
<accession>A0A1Y5TKW1</accession>
<dbReference type="Gene3D" id="3.20.20.70">
    <property type="entry name" value="Aldolase class I"/>
    <property type="match status" value="1"/>
</dbReference>
<dbReference type="OrthoDB" id="9758182at2"/>
<keyword evidence="4" id="KW-0560">Oxidoreductase</keyword>
<dbReference type="InterPro" id="IPR024188">
    <property type="entry name" value="GltB"/>
</dbReference>
<dbReference type="Proteomes" id="UP000193827">
    <property type="component" value="Unassembled WGS sequence"/>
</dbReference>
<evidence type="ECO:0000256" key="1">
    <source>
        <dbReference type="ARBA" id="ARBA00009716"/>
    </source>
</evidence>
<dbReference type="EMBL" id="FWFL01000013">
    <property type="protein sequence ID" value="SLN66484.1"/>
    <property type="molecule type" value="Genomic_DNA"/>
</dbReference>
<dbReference type="PANTHER" id="PTHR43819:SF1">
    <property type="entry name" value="ARCHAEAL-TYPE GLUTAMATE SYNTHASE [NADPH]"/>
    <property type="match status" value="1"/>
</dbReference>
<dbReference type="EC" id="1.4.1.13" evidence="4"/>
<dbReference type="AlphaFoldDB" id="A0A1Y5TKW1"/>
<dbReference type="Pfam" id="PF01645">
    <property type="entry name" value="Glu_synthase"/>
    <property type="match status" value="1"/>
</dbReference>
<reference evidence="4 5" key="1">
    <citation type="submission" date="2017-03" db="EMBL/GenBank/DDBJ databases">
        <authorList>
            <person name="Afonso C.L."/>
            <person name="Miller P.J."/>
            <person name="Scott M.A."/>
            <person name="Spackman E."/>
            <person name="Goraichik I."/>
            <person name="Dimitrov K.M."/>
            <person name="Suarez D.L."/>
            <person name="Swayne D.E."/>
        </authorList>
    </citation>
    <scope>NUCLEOTIDE SEQUENCE [LARGE SCALE GENOMIC DNA]</scope>
    <source>
        <strain evidence="4 5">CECT 8287</strain>
    </source>
</reference>
<name>A0A1Y5TKW1_9RHOB</name>
<evidence type="ECO:0000259" key="3">
    <source>
        <dbReference type="Pfam" id="PF01645"/>
    </source>
</evidence>
<dbReference type="PANTHER" id="PTHR43819">
    <property type="entry name" value="ARCHAEAL-TYPE GLUTAMATE SYNTHASE [NADPH]"/>
    <property type="match status" value="1"/>
</dbReference>
<protein>
    <submittedName>
        <fullName evidence="4">Glutamate synthase [NADPH] large chain</fullName>
        <ecNumber evidence="4">1.4.1.13</ecNumber>
    </submittedName>
</protein>
<comment type="similarity">
    <text evidence="1 2">Belongs to the glutamate synthase family.</text>
</comment>
<gene>
    <name evidence="4" type="primary">gltA_4</name>
    <name evidence="4" type="ORF">PEL8287_03679</name>
</gene>
<dbReference type="InterPro" id="IPR013785">
    <property type="entry name" value="Aldolase_TIM"/>
</dbReference>
<dbReference type="InterPro" id="IPR002932">
    <property type="entry name" value="Glu_synthdom"/>
</dbReference>
<dbReference type="PIRSF" id="PIRSF006429">
    <property type="entry name" value="GOGAT_lg_2"/>
    <property type="match status" value="1"/>
</dbReference>
<dbReference type="SUPFAM" id="SSF51395">
    <property type="entry name" value="FMN-linked oxidoreductases"/>
    <property type="match status" value="1"/>
</dbReference>
<dbReference type="GO" id="GO:0006537">
    <property type="term" value="P:glutamate biosynthetic process"/>
    <property type="evidence" value="ECO:0007669"/>
    <property type="project" value="InterPro"/>
</dbReference>
<evidence type="ECO:0000313" key="5">
    <source>
        <dbReference type="Proteomes" id="UP000193827"/>
    </source>
</evidence>
<evidence type="ECO:0000313" key="4">
    <source>
        <dbReference type="EMBL" id="SLN66484.1"/>
    </source>
</evidence>
<evidence type="ECO:0000256" key="2">
    <source>
        <dbReference type="PIRNR" id="PIRNR006429"/>
    </source>
</evidence>
<sequence length="530" mass="57156">MRYVPLLIVMLLVPAGLLLSIPAPFWGGALSGLALLMSLVGLYDLFQNKSAVLKNYPLVARLRFLFEHFRPEIRQYFLESDHEETPFSREQRALVYRRAKGMEGLRPFGTLRNVNEVGHEWINHSIASQHLPEAPFTVTFGGPNCKKPYQGSVLNISGMSYGALSPNAIEALNQGAKAGGFAHTTGEGSISKFHRKHGGDLIWQIGSGYFGCRTEGGVFDPKKFADTSADDQVKMIEIKLSQGAKPGHGGILLGAKVTKEIAAARGIPVGADCVSPSAHSAFSTPLELCSFIDRLRSLSGGKPLGFKMCVGHPWEWFAIAKAMKETGISPDFITVDGAEGGTGAAPVEFADHKGAPLREGLMLVHNTLVGLGIRDQIKVVASGKLISAFDMCRVFALGADSCNVARGFMFSIGCIQAQACHTGKCPTGVTTQEPGRYKALVVQDKSTRVANFHKNTMKALKEAVESSGLSHPSEFTPDHLMIRINSREARSAASQYLWLETGDLETNDAVHPAFAKYWSAAQSGSFASAT</sequence>
<organism evidence="4 5">
    <name type="scientific">Roseovarius litorisediminis</name>
    <dbReference type="NCBI Taxonomy" id="1312363"/>
    <lineage>
        <taxon>Bacteria</taxon>
        <taxon>Pseudomonadati</taxon>
        <taxon>Pseudomonadota</taxon>
        <taxon>Alphaproteobacteria</taxon>
        <taxon>Rhodobacterales</taxon>
        <taxon>Roseobacteraceae</taxon>
        <taxon>Roseovarius</taxon>
    </lineage>
</organism>
<dbReference type="CDD" id="cd02808">
    <property type="entry name" value="GltS_FMN"/>
    <property type="match status" value="1"/>
</dbReference>
<dbReference type="PIRSF" id="PIRSF500060">
    <property type="entry name" value="UCP500060"/>
    <property type="match status" value="1"/>
</dbReference>